<dbReference type="Pfam" id="PF00067">
    <property type="entry name" value="p450"/>
    <property type="match status" value="1"/>
</dbReference>
<keyword evidence="6" id="KW-0503">Monooxygenase</keyword>
<dbReference type="InterPro" id="IPR036396">
    <property type="entry name" value="Cyt_P450_sf"/>
</dbReference>
<keyword evidence="4" id="KW-0479">Metal-binding</keyword>
<keyword evidence="7" id="KW-0812">Transmembrane</keyword>
<dbReference type="SUPFAM" id="SSF48264">
    <property type="entry name" value="Cytochrome P450"/>
    <property type="match status" value="1"/>
</dbReference>
<evidence type="ECO:0000256" key="5">
    <source>
        <dbReference type="ARBA" id="ARBA00023004"/>
    </source>
</evidence>
<evidence type="ECO:0000256" key="7">
    <source>
        <dbReference type="SAM" id="Phobius"/>
    </source>
</evidence>
<keyword evidence="3" id="KW-0349">Heme</keyword>
<comment type="similarity">
    <text evidence="2">Belongs to the cytochrome P450 family.</text>
</comment>
<dbReference type="InterPro" id="IPR050529">
    <property type="entry name" value="CYP450_sterol_14alpha_dmase"/>
</dbReference>
<dbReference type="InterPro" id="IPR001128">
    <property type="entry name" value="Cyt_P450"/>
</dbReference>
<keyword evidence="5" id="KW-0408">Iron</keyword>
<keyword evidence="7" id="KW-1133">Transmembrane helix</keyword>
<organism evidence="8 9">
    <name type="scientific">Diaporthe vaccinii</name>
    <dbReference type="NCBI Taxonomy" id="105482"/>
    <lineage>
        <taxon>Eukaryota</taxon>
        <taxon>Fungi</taxon>
        <taxon>Dikarya</taxon>
        <taxon>Ascomycota</taxon>
        <taxon>Pezizomycotina</taxon>
        <taxon>Sordariomycetes</taxon>
        <taxon>Sordariomycetidae</taxon>
        <taxon>Diaporthales</taxon>
        <taxon>Diaporthaceae</taxon>
        <taxon>Diaporthe</taxon>
        <taxon>Diaporthe eres species complex</taxon>
    </lineage>
</organism>
<dbReference type="PRINTS" id="PR00465">
    <property type="entry name" value="EP450IV"/>
</dbReference>
<evidence type="ECO:0000256" key="6">
    <source>
        <dbReference type="ARBA" id="ARBA00023033"/>
    </source>
</evidence>
<name>A0ABR4DXB2_9PEZI</name>
<dbReference type="EMBL" id="JBAWTH010000156">
    <property type="protein sequence ID" value="KAL2274439.1"/>
    <property type="molecule type" value="Genomic_DNA"/>
</dbReference>
<proteinExistence type="inferred from homology"/>
<comment type="caution">
    <text evidence="8">The sequence shown here is derived from an EMBL/GenBank/DDBJ whole genome shotgun (WGS) entry which is preliminary data.</text>
</comment>
<evidence type="ECO:0000256" key="3">
    <source>
        <dbReference type="ARBA" id="ARBA00022617"/>
    </source>
</evidence>
<dbReference type="PANTHER" id="PTHR24304">
    <property type="entry name" value="CYTOCHROME P450 FAMILY 7"/>
    <property type="match status" value="1"/>
</dbReference>
<dbReference type="CDD" id="cd00302">
    <property type="entry name" value="cytochrome_P450"/>
    <property type="match status" value="1"/>
</dbReference>
<evidence type="ECO:0000256" key="2">
    <source>
        <dbReference type="ARBA" id="ARBA00010617"/>
    </source>
</evidence>
<dbReference type="InterPro" id="IPR002403">
    <property type="entry name" value="Cyt_P450_E_grp-IV"/>
</dbReference>
<evidence type="ECO:0000313" key="8">
    <source>
        <dbReference type="EMBL" id="KAL2274439.1"/>
    </source>
</evidence>
<dbReference type="Gene3D" id="1.10.630.10">
    <property type="entry name" value="Cytochrome P450"/>
    <property type="match status" value="1"/>
</dbReference>
<accession>A0ABR4DXB2</accession>
<dbReference type="PANTHER" id="PTHR24304:SF2">
    <property type="entry name" value="24-HYDROXYCHOLESTEROL 7-ALPHA-HYDROXYLASE"/>
    <property type="match status" value="1"/>
</dbReference>
<keyword evidence="6" id="KW-0560">Oxidoreductase</keyword>
<comment type="cofactor">
    <cofactor evidence="1">
        <name>heme</name>
        <dbReference type="ChEBI" id="CHEBI:30413"/>
    </cofactor>
</comment>
<reference evidence="8 9" key="1">
    <citation type="submission" date="2024-03" db="EMBL/GenBank/DDBJ databases">
        <title>A high-quality draft genome sequence of Diaporthe vaccinii, a causative agent of upright dieback and viscid rot disease in cranberry plants.</title>
        <authorList>
            <person name="Sarrasin M."/>
            <person name="Lang B.F."/>
            <person name="Burger G."/>
        </authorList>
    </citation>
    <scope>NUCLEOTIDE SEQUENCE [LARGE SCALE GENOMIC DNA]</scope>
    <source>
        <strain evidence="8 9">IS7</strain>
    </source>
</reference>
<evidence type="ECO:0008006" key="10">
    <source>
        <dbReference type="Google" id="ProtNLM"/>
    </source>
</evidence>
<evidence type="ECO:0000256" key="4">
    <source>
        <dbReference type="ARBA" id="ARBA00022723"/>
    </source>
</evidence>
<keyword evidence="9" id="KW-1185">Reference proteome</keyword>
<protein>
    <recommendedName>
        <fullName evidence="10">Cytochrome P450 6A1</fullName>
    </recommendedName>
</protein>
<feature type="transmembrane region" description="Helical" evidence="7">
    <location>
        <begin position="16"/>
        <end position="36"/>
    </location>
</feature>
<sequence length="522" mass="58264">MNDTTLQRLALHGQNVIQWTNGAWVLTVTVLVLLLAHYPTRRVPFPNSAPPLVKGNLPVVGALRFFTSRGTFLKEGASASKTGNFSFYVGKHRVVGVSGLDGRRAFYESKQLSSHQGYEVLLSASPGHGNADPEDAFATWFSRKLIKLLKREYFVKILPHLISDASSFYERLASHCGPDNTSGSTGMFDPFVEMNRIVFQLTMRTVGAAEIAAGSEHDGLLARSFDLVRQIGDNSSTARIIVPWLPTWRHVKRVIAAGRFHRILDGLARERERTGRREDDAMQLLLDEGESGTKIVEWIVLAVLAGQLNSGWNAAWVFCFLAMDPHWMREVRAEVDRAVAKHRSGDPKQTPLDVLSNMGIDDWERDFPLVNLCLHESIRIVTVGAGFRRNISGKDVPIGRTGDVIPPGAFAAFHIDQIHMDPQIYTDPTRFDPARFLPGREEDKKVPLAYAGWGQGRHPCLGMKFAKLEHAVLTVVLLVMFDYELCDARGITVTEGADIDRDKIGVDKPGVPLYLKYTRRRD</sequence>
<gene>
    <name evidence="8" type="ORF">FJTKL_03199</name>
</gene>
<keyword evidence="7" id="KW-0472">Membrane</keyword>
<evidence type="ECO:0000256" key="1">
    <source>
        <dbReference type="ARBA" id="ARBA00001971"/>
    </source>
</evidence>
<dbReference type="Proteomes" id="UP001600888">
    <property type="component" value="Unassembled WGS sequence"/>
</dbReference>
<evidence type="ECO:0000313" key="9">
    <source>
        <dbReference type="Proteomes" id="UP001600888"/>
    </source>
</evidence>